<sequence>VVICQSTATIPPPVTGKLPEPSWFARTSVPPSATTDNLHATTTHIII</sequence>
<comment type="caution">
    <text evidence="1">The sequence shown here is derived from an EMBL/GenBank/DDBJ whole genome shotgun (WGS) entry which is preliminary data.</text>
</comment>
<name>A0A392S0Q9_9FABA</name>
<evidence type="ECO:0000313" key="1">
    <source>
        <dbReference type="EMBL" id="MCI41992.1"/>
    </source>
</evidence>
<organism evidence="1 2">
    <name type="scientific">Trifolium medium</name>
    <dbReference type="NCBI Taxonomy" id="97028"/>
    <lineage>
        <taxon>Eukaryota</taxon>
        <taxon>Viridiplantae</taxon>
        <taxon>Streptophyta</taxon>
        <taxon>Embryophyta</taxon>
        <taxon>Tracheophyta</taxon>
        <taxon>Spermatophyta</taxon>
        <taxon>Magnoliopsida</taxon>
        <taxon>eudicotyledons</taxon>
        <taxon>Gunneridae</taxon>
        <taxon>Pentapetalae</taxon>
        <taxon>rosids</taxon>
        <taxon>fabids</taxon>
        <taxon>Fabales</taxon>
        <taxon>Fabaceae</taxon>
        <taxon>Papilionoideae</taxon>
        <taxon>50 kb inversion clade</taxon>
        <taxon>NPAAA clade</taxon>
        <taxon>Hologalegina</taxon>
        <taxon>IRL clade</taxon>
        <taxon>Trifolieae</taxon>
        <taxon>Trifolium</taxon>
    </lineage>
</organism>
<keyword evidence="2" id="KW-1185">Reference proteome</keyword>
<dbReference type="EMBL" id="LXQA010298834">
    <property type="protein sequence ID" value="MCI41992.1"/>
    <property type="molecule type" value="Genomic_DNA"/>
</dbReference>
<reference evidence="1 2" key="1">
    <citation type="journal article" date="2018" name="Front. Plant Sci.">
        <title>Red Clover (Trifolium pratense) and Zigzag Clover (T. medium) - A Picture of Genomic Similarities and Differences.</title>
        <authorList>
            <person name="Dluhosova J."/>
            <person name="Istvanek J."/>
            <person name="Nedelnik J."/>
            <person name="Repkova J."/>
        </authorList>
    </citation>
    <scope>NUCLEOTIDE SEQUENCE [LARGE SCALE GENOMIC DNA]</scope>
    <source>
        <strain evidence="2">cv. 10/8</strain>
        <tissue evidence="1">Leaf</tissue>
    </source>
</reference>
<dbReference type="AlphaFoldDB" id="A0A392S0Q9"/>
<accession>A0A392S0Q9</accession>
<feature type="non-terminal residue" evidence="1">
    <location>
        <position position="1"/>
    </location>
</feature>
<evidence type="ECO:0000313" key="2">
    <source>
        <dbReference type="Proteomes" id="UP000265520"/>
    </source>
</evidence>
<proteinExistence type="predicted"/>
<protein>
    <submittedName>
        <fullName evidence="1">Uncharacterized protein</fullName>
    </submittedName>
</protein>
<dbReference type="Proteomes" id="UP000265520">
    <property type="component" value="Unassembled WGS sequence"/>
</dbReference>